<name>D8M0T3_BLAHO</name>
<dbReference type="Pfam" id="PF01327">
    <property type="entry name" value="Pep_deformylase"/>
    <property type="match status" value="1"/>
</dbReference>
<dbReference type="PANTHER" id="PTHR10458:SF22">
    <property type="entry name" value="PEPTIDE DEFORMYLASE"/>
    <property type="match status" value="1"/>
</dbReference>
<dbReference type="EMBL" id="FN668644">
    <property type="protein sequence ID" value="CBK21672.2"/>
    <property type="molecule type" value="Genomic_DNA"/>
</dbReference>
<evidence type="ECO:0000256" key="3">
    <source>
        <dbReference type="RuleBase" id="RU362111"/>
    </source>
</evidence>
<comment type="catalytic activity">
    <reaction evidence="3">
        <text>N-terminal N-formyl-L-methionyl-[peptide] + H2O = N-terminal L-methionyl-[peptide] + formate</text>
        <dbReference type="Rhea" id="RHEA:24420"/>
        <dbReference type="Rhea" id="RHEA-COMP:10639"/>
        <dbReference type="Rhea" id="RHEA-COMP:10640"/>
        <dbReference type="ChEBI" id="CHEBI:15377"/>
        <dbReference type="ChEBI" id="CHEBI:15740"/>
        <dbReference type="ChEBI" id="CHEBI:49298"/>
        <dbReference type="ChEBI" id="CHEBI:64731"/>
        <dbReference type="EC" id="3.5.1.88"/>
    </reaction>
</comment>
<dbReference type="RefSeq" id="XP_012895720.1">
    <property type="nucleotide sequence ID" value="XM_013040266.1"/>
</dbReference>
<dbReference type="PRINTS" id="PR01576">
    <property type="entry name" value="PDEFORMYLASE"/>
</dbReference>
<evidence type="ECO:0000256" key="2">
    <source>
        <dbReference type="ARBA" id="ARBA00012175"/>
    </source>
</evidence>
<gene>
    <name evidence="4" type="ORF">GSBLH_T00001800001</name>
</gene>
<dbReference type="Gene3D" id="3.90.45.10">
    <property type="entry name" value="Peptide deformylase"/>
    <property type="match status" value="1"/>
</dbReference>
<comment type="function">
    <text evidence="3">Removes the formyl group from the N-terminal Met of newly synthesized proteins.</text>
</comment>
<dbReference type="GO" id="GO:0006412">
    <property type="term" value="P:translation"/>
    <property type="evidence" value="ECO:0007669"/>
    <property type="project" value="UniProtKB-KW"/>
</dbReference>
<keyword evidence="3" id="KW-0479">Metal-binding</keyword>
<keyword evidence="5" id="KW-1185">Reference proteome</keyword>
<evidence type="ECO:0000313" key="4">
    <source>
        <dbReference type="EMBL" id="CBK21672.2"/>
    </source>
</evidence>
<reference evidence="4" key="1">
    <citation type="submission" date="2010-02" db="EMBL/GenBank/DDBJ databases">
        <title>Sequencing and annotation of the Blastocystis hominis genome.</title>
        <authorList>
            <person name="Wincker P."/>
        </authorList>
    </citation>
    <scope>NUCLEOTIDE SEQUENCE</scope>
    <source>
        <strain evidence="4">Singapore isolate B</strain>
    </source>
</reference>
<organism evidence="4">
    <name type="scientific">Blastocystis hominis</name>
    <dbReference type="NCBI Taxonomy" id="12968"/>
    <lineage>
        <taxon>Eukaryota</taxon>
        <taxon>Sar</taxon>
        <taxon>Stramenopiles</taxon>
        <taxon>Bigyra</taxon>
        <taxon>Opalozoa</taxon>
        <taxon>Opalinata</taxon>
        <taxon>Blastocystidae</taxon>
        <taxon>Blastocystis</taxon>
    </lineage>
</organism>
<dbReference type="Proteomes" id="UP000008312">
    <property type="component" value="Unassembled WGS sequence"/>
</dbReference>
<protein>
    <recommendedName>
        <fullName evidence="2 3">Peptide deformylase</fullName>
        <ecNumber evidence="2 3">3.5.1.88</ecNumber>
    </recommendedName>
</protein>
<dbReference type="AlphaFoldDB" id="D8M0T3"/>
<dbReference type="InterPro" id="IPR036821">
    <property type="entry name" value="Peptide_deformylase_sf"/>
</dbReference>
<dbReference type="FunCoup" id="D8M0T3">
    <property type="interactions" value="26"/>
</dbReference>
<proteinExistence type="inferred from homology"/>
<dbReference type="GO" id="GO:0046872">
    <property type="term" value="F:metal ion binding"/>
    <property type="evidence" value="ECO:0007669"/>
    <property type="project" value="UniProtKB-KW"/>
</dbReference>
<dbReference type="GeneID" id="24919027"/>
<dbReference type="GO" id="GO:0042586">
    <property type="term" value="F:peptide deformylase activity"/>
    <property type="evidence" value="ECO:0007669"/>
    <property type="project" value="UniProtKB-EC"/>
</dbReference>
<keyword evidence="3" id="KW-0378">Hydrolase</keyword>
<dbReference type="PANTHER" id="PTHR10458">
    <property type="entry name" value="PEPTIDE DEFORMYLASE"/>
    <property type="match status" value="1"/>
</dbReference>
<dbReference type="InterPro" id="IPR023635">
    <property type="entry name" value="Peptide_deformylase"/>
</dbReference>
<dbReference type="EC" id="3.5.1.88" evidence="2 3"/>
<dbReference type="OrthoDB" id="276063at2759"/>
<dbReference type="InParanoid" id="D8M0T3"/>
<dbReference type="HAMAP" id="MF_00163">
    <property type="entry name" value="Pep_deformylase"/>
    <property type="match status" value="1"/>
</dbReference>
<accession>D8M0T3</accession>
<sequence length="283" mass="32763">MYRSTRPWKALKVAGLGEKVLRQKCRLIKDPTSDEMQDFAMNAMFTCIRNNAFGVSAPQLYRPIRMFVIRDYSTVPDPSQLSAEQHMSLPLMPYFNPRIESRSRKLMGEFESCLSDPWNVAFVARPHTIGISYIDGFGKYQEKEISGWEAQVFQHEYDHLEGKTMADMCTQKGLYMSKERYKRCEAYWKKVENLPDFEALAKASQLLSNGGYWGPEAEDSIEPEDLNIDALKSQMRMFLQFYDKDVDPEKLTKEDLKNLAERIVYKLQNPTDNVSSESIEGKL</sequence>
<evidence type="ECO:0000313" key="5">
    <source>
        <dbReference type="Proteomes" id="UP000008312"/>
    </source>
</evidence>
<dbReference type="SUPFAM" id="SSF56420">
    <property type="entry name" value="Peptide deformylase"/>
    <property type="match status" value="1"/>
</dbReference>
<comment type="similarity">
    <text evidence="1 3">Belongs to the polypeptide deformylase family.</text>
</comment>
<evidence type="ECO:0000256" key="1">
    <source>
        <dbReference type="ARBA" id="ARBA00010759"/>
    </source>
</evidence>
<keyword evidence="3" id="KW-0648">Protein biosynthesis</keyword>